<dbReference type="AlphaFoldDB" id="A0AAU8TAA1"/>
<dbReference type="RefSeq" id="WP_046564750.1">
    <property type="nucleotide sequence ID" value="NZ_CP010025.1"/>
</dbReference>
<accession>A0AAU8TAA1</accession>
<sequence length="160" mass="17515">MAAASCYFEELVEGEIFRSPTRTIAECDLYAFAGLTGDLTDFHISTEAAKASVFGQRPAHGMLLVSLANGLYNRIGVTDETGMALAGIEWRFLSPGFIGDTVHLIVSVEKKRELDTPDRGLVFWNARLCNQRGETVCSGRMIRMVRRRPPQISQTGGGSS</sequence>
<gene>
    <name evidence="2" type="ORF">OI25_7294</name>
</gene>
<dbReference type="InterPro" id="IPR029069">
    <property type="entry name" value="HotDog_dom_sf"/>
</dbReference>
<dbReference type="KEGG" id="bfn:OI25_7294"/>
<dbReference type="Pfam" id="PF01575">
    <property type="entry name" value="MaoC_dehydratas"/>
    <property type="match status" value="1"/>
</dbReference>
<dbReference type="PANTHER" id="PTHR43664">
    <property type="entry name" value="MONOAMINE OXIDASE-RELATED"/>
    <property type="match status" value="1"/>
</dbReference>
<evidence type="ECO:0000313" key="3">
    <source>
        <dbReference type="Proteomes" id="UP000032614"/>
    </source>
</evidence>
<organism evidence="2 3">
    <name type="scientific">Paraburkholderia fungorum</name>
    <dbReference type="NCBI Taxonomy" id="134537"/>
    <lineage>
        <taxon>Bacteria</taxon>
        <taxon>Pseudomonadati</taxon>
        <taxon>Pseudomonadota</taxon>
        <taxon>Betaproteobacteria</taxon>
        <taxon>Burkholderiales</taxon>
        <taxon>Burkholderiaceae</taxon>
        <taxon>Paraburkholderia</taxon>
    </lineage>
</organism>
<proteinExistence type="predicted"/>
<dbReference type="GeneID" id="66513618"/>
<dbReference type="InterPro" id="IPR002539">
    <property type="entry name" value="MaoC-like_dom"/>
</dbReference>
<dbReference type="Gene3D" id="3.10.129.10">
    <property type="entry name" value="Hotdog Thioesterase"/>
    <property type="match status" value="1"/>
</dbReference>
<dbReference type="EMBL" id="CP010025">
    <property type="protein sequence ID" value="AJZ57035.1"/>
    <property type="molecule type" value="Genomic_DNA"/>
</dbReference>
<feature type="domain" description="MaoC-like" evidence="1">
    <location>
        <begin position="15"/>
        <end position="116"/>
    </location>
</feature>
<dbReference type="InterPro" id="IPR052342">
    <property type="entry name" value="MCH/BMMD"/>
</dbReference>
<reference evidence="2 3" key="1">
    <citation type="journal article" date="2015" name="Genome Announc.">
        <title>Complete genome sequences for 59 burkholderia isolates, both pathogenic and near neighbor.</title>
        <authorList>
            <person name="Johnson S.L."/>
            <person name="Bishop-Lilly K.A."/>
            <person name="Ladner J.T."/>
            <person name="Daligault H.E."/>
            <person name="Davenport K.W."/>
            <person name="Jaissle J."/>
            <person name="Frey K.G."/>
            <person name="Koroleva G.I."/>
            <person name="Bruce D.C."/>
            <person name="Coyne S.R."/>
            <person name="Broomall S.M."/>
            <person name="Li P.E."/>
            <person name="Teshima H."/>
            <person name="Gibbons H.S."/>
            <person name="Palacios G.F."/>
            <person name="Rosenzweig C.N."/>
            <person name="Redden C.L."/>
            <person name="Xu Y."/>
            <person name="Minogue T.D."/>
            <person name="Chain P.S."/>
        </authorList>
    </citation>
    <scope>NUCLEOTIDE SEQUENCE [LARGE SCALE GENOMIC DNA]</scope>
    <source>
        <strain evidence="2 3">ATCC BAA-463</strain>
    </source>
</reference>
<dbReference type="PANTHER" id="PTHR43664:SF1">
    <property type="entry name" value="BETA-METHYLMALYL-COA DEHYDRATASE"/>
    <property type="match status" value="1"/>
</dbReference>
<name>A0AAU8TAA1_9BURK</name>
<evidence type="ECO:0000259" key="1">
    <source>
        <dbReference type="Pfam" id="PF01575"/>
    </source>
</evidence>
<evidence type="ECO:0000313" key="2">
    <source>
        <dbReference type="EMBL" id="AJZ57035.1"/>
    </source>
</evidence>
<dbReference type="SUPFAM" id="SSF54637">
    <property type="entry name" value="Thioesterase/thiol ester dehydrase-isomerase"/>
    <property type="match status" value="1"/>
</dbReference>
<protein>
    <submittedName>
        <fullName evidence="2">MaoC like domain protein</fullName>
    </submittedName>
</protein>
<dbReference type="Proteomes" id="UP000032614">
    <property type="component" value="Chromosome 3"/>
</dbReference>